<accession>A0A975C1E3</accession>
<dbReference type="HAMAP" id="MF_00678">
    <property type="entry name" value="UPF0262"/>
    <property type="match status" value="1"/>
</dbReference>
<keyword evidence="3" id="KW-1185">Reference proteome</keyword>
<protein>
    <recommendedName>
        <fullName evidence="1">UPF0262 protein IFJ75_10795</fullName>
    </recommendedName>
</protein>
<evidence type="ECO:0000313" key="3">
    <source>
        <dbReference type="Proteomes" id="UP000663918"/>
    </source>
</evidence>
<sequence length="158" mass="17637">MSDHRLSAVDLDMATLPPATAEIEHERRVAIFDLIEKNSFEPEGAPGGPYKLKLSLQDNRLVFDIAGEGAHEEYARTYALSLTPMKSVLKDYLLICDSYYEALRGSSPSQIEAVDMGRRGLHNEGADALEERLKGKVAIDHETARRLFTLVCALYRRG</sequence>
<evidence type="ECO:0000256" key="1">
    <source>
        <dbReference type="HAMAP-Rule" id="MF_00678"/>
    </source>
</evidence>
<dbReference type="EMBL" id="CP062222">
    <property type="protein sequence ID" value="QTC89797.1"/>
    <property type="molecule type" value="Genomic_DNA"/>
</dbReference>
<dbReference type="AlphaFoldDB" id="A0A975C1E3"/>
<dbReference type="InterPro" id="IPR008321">
    <property type="entry name" value="UCP032146"/>
</dbReference>
<evidence type="ECO:0000313" key="2">
    <source>
        <dbReference type="EMBL" id="QTC89797.1"/>
    </source>
</evidence>
<dbReference type="NCBIfam" id="NF002769">
    <property type="entry name" value="PRK02853.1"/>
    <property type="match status" value="1"/>
</dbReference>
<proteinExistence type="inferred from homology"/>
<name>A0A975C1E3_9CAUL</name>
<organism evidence="2 3">
    <name type="scientific">Brevundimonas goettingensis</name>
    <dbReference type="NCBI Taxonomy" id="2774190"/>
    <lineage>
        <taxon>Bacteria</taxon>
        <taxon>Pseudomonadati</taxon>
        <taxon>Pseudomonadota</taxon>
        <taxon>Alphaproteobacteria</taxon>
        <taxon>Caulobacterales</taxon>
        <taxon>Caulobacteraceae</taxon>
        <taxon>Brevundimonas</taxon>
    </lineage>
</organism>
<reference evidence="2" key="1">
    <citation type="submission" date="2020-09" db="EMBL/GenBank/DDBJ databases">
        <title>Brevundimonas sp. LVF2 isolated from a puddle in Goettingen, Germany.</title>
        <authorList>
            <person name="Friedrich I."/>
            <person name="Klassen A."/>
            <person name="Hannes N."/>
            <person name="Schneider D."/>
            <person name="Hertel R."/>
            <person name="Daniel R."/>
        </authorList>
    </citation>
    <scope>NUCLEOTIDE SEQUENCE</scope>
    <source>
        <strain evidence="2">LVF2</strain>
    </source>
</reference>
<dbReference type="KEGG" id="bgoe:IFJ75_10795"/>
<dbReference type="Pfam" id="PF06793">
    <property type="entry name" value="UPF0262"/>
    <property type="match status" value="1"/>
</dbReference>
<dbReference type="RefSeq" id="WP_207868065.1">
    <property type="nucleotide sequence ID" value="NZ_CP062222.1"/>
</dbReference>
<dbReference type="Proteomes" id="UP000663918">
    <property type="component" value="Chromosome"/>
</dbReference>
<gene>
    <name evidence="2" type="ORF">IFJ75_10795</name>
</gene>
<dbReference type="PIRSF" id="PIRSF032146">
    <property type="entry name" value="UCP032146"/>
    <property type="match status" value="1"/>
</dbReference>
<comment type="similarity">
    <text evidence="1">Belongs to the UPF0262 family.</text>
</comment>